<evidence type="ECO:0000256" key="1">
    <source>
        <dbReference type="SAM" id="SignalP"/>
    </source>
</evidence>
<dbReference type="EMBL" id="JBHUHY010000007">
    <property type="protein sequence ID" value="MFD2186997.1"/>
    <property type="molecule type" value="Genomic_DNA"/>
</dbReference>
<protein>
    <submittedName>
        <fullName evidence="2">Uncharacterized protein</fullName>
    </submittedName>
</protein>
<dbReference type="RefSeq" id="WP_378319996.1">
    <property type="nucleotide sequence ID" value="NZ_JBHUHY010000007.1"/>
</dbReference>
<gene>
    <name evidence="2" type="ORF">ACFSJT_09350</name>
</gene>
<proteinExistence type="predicted"/>
<dbReference type="Proteomes" id="UP001597344">
    <property type="component" value="Unassembled WGS sequence"/>
</dbReference>
<sequence>MKKKWYLGVLITALALLVVVQQQTVVPNQEIVLEFVTIEASSLEAQNAITTVKKQLQSIGVKGTRISNGPKNGTLKITYYSDAGIEVIKKILSEEHNVALEHTVYDHHKNDNKYPSDKNPKDYHLDVYEIQKSTDFGSDFNGIYISEVNQERGEYSNFYSFGVVPDNKVEDISRLIKVAQKVNTNIAIAIDNTSHNIPEVRAGPIA</sequence>
<name>A0ABW5AY62_9FLAO</name>
<evidence type="ECO:0000313" key="2">
    <source>
        <dbReference type="EMBL" id="MFD2186997.1"/>
    </source>
</evidence>
<feature type="chain" id="PRO_5046912601" evidence="1">
    <location>
        <begin position="25"/>
        <end position="206"/>
    </location>
</feature>
<comment type="caution">
    <text evidence="2">The sequence shown here is derived from an EMBL/GenBank/DDBJ whole genome shotgun (WGS) entry which is preliminary data.</text>
</comment>
<keyword evidence="3" id="KW-1185">Reference proteome</keyword>
<evidence type="ECO:0000313" key="3">
    <source>
        <dbReference type="Proteomes" id="UP001597344"/>
    </source>
</evidence>
<organism evidence="2 3">
    <name type="scientific">Aquimarina celericrescens</name>
    <dbReference type="NCBI Taxonomy" id="1964542"/>
    <lineage>
        <taxon>Bacteria</taxon>
        <taxon>Pseudomonadati</taxon>
        <taxon>Bacteroidota</taxon>
        <taxon>Flavobacteriia</taxon>
        <taxon>Flavobacteriales</taxon>
        <taxon>Flavobacteriaceae</taxon>
        <taxon>Aquimarina</taxon>
    </lineage>
</organism>
<keyword evidence="1" id="KW-0732">Signal</keyword>
<feature type="signal peptide" evidence="1">
    <location>
        <begin position="1"/>
        <end position="24"/>
    </location>
</feature>
<reference evidence="3" key="1">
    <citation type="journal article" date="2019" name="Int. J. Syst. Evol. Microbiol.">
        <title>The Global Catalogue of Microorganisms (GCM) 10K type strain sequencing project: providing services to taxonomists for standard genome sequencing and annotation.</title>
        <authorList>
            <consortium name="The Broad Institute Genomics Platform"/>
            <consortium name="The Broad Institute Genome Sequencing Center for Infectious Disease"/>
            <person name="Wu L."/>
            <person name="Ma J."/>
        </authorList>
    </citation>
    <scope>NUCLEOTIDE SEQUENCE [LARGE SCALE GENOMIC DNA]</scope>
    <source>
        <strain evidence="3">DT92</strain>
    </source>
</reference>
<accession>A0ABW5AY62</accession>